<evidence type="ECO:0008006" key="3">
    <source>
        <dbReference type="Google" id="ProtNLM"/>
    </source>
</evidence>
<evidence type="ECO:0000313" key="1">
    <source>
        <dbReference type="EMBL" id="BAY59614.1"/>
    </source>
</evidence>
<dbReference type="InterPro" id="IPR029058">
    <property type="entry name" value="AB_hydrolase_fold"/>
</dbReference>
<keyword evidence="2" id="KW-1185">Reference proteome</keyword>
<keyword evidence="1" id="KW-0614">Plasmid</keyword>
<proteinExistence type="predicted"/>
<evidence type="ECO:0000313" key="2">
    <source>
        <dbReference type="Proteomes" id="UP000217895"/>
    </source>
</evidence>
<sequence length="225" mass="25969">MTIEIRRLNDSTHSHIVHGDSLYVHDFLGTPTPPEQLKSFITMTVYLPGYNNNLVEELPLLTWQWYGDQLADSLLHHKKTVRLVGNSLGCMISLYANHKCSELIQEILLYQVPRFGVLREPVKKKYGEIADLLISREAYLEFRETIQDSIEPRILSVMDQLGWQKLQHLYRGAALSDLVLENQSITTPVTWIDDGRFSWQHPIEAVEALKLQLPSLKRVSIEKHI</sequence>
<dbReference type="AlphaFoldDB" id="A0A1Z4JSC9"/>
<organism evidence="1 2">
    <name type="scientific">Leptolyngbya boryana NIES-2135</name>
    <dbReference type="NCBI Taxonomy" id="1973484"/>
    <lineage>
        <taxon>Bacteria</taxon>
        <taxon>Bacillati</taxon>
        <taxon>Cyanobacteriota</taxon>
        <taxon>Cyanophyceae</taxon>
        <taxon>Leptolyngbyales</taxon>
        <taxon>Leptolyngbyaceae</taxon>
        <taxon>Leptolyngbya group</taxon>
        <taxon>Leptolyngbya</taxon>
    </lineage>
</organism>
<dbReference type="SUPFAM" id="SSF53474">
    <property type="entry name" value="alpha/beta-Hydrolases"/>
    <property type="match status" value="1"/>
</dbReference>
<protein>
    <recommendedName>
        <fullName evidence="3">Alpha/beta hydrolase</fullName>
    </recommendedName>
</protein>
<accession>A0A1Z4JSC9</accession>
<geneLocation type="plasmid" evidence="1">
    <name>plasmid2</name>
</geneLocation>
<dbReference type="Proteomes" id="UP000217895">
    <property type="component" value="Plasmid Plasmid2 dna"/>
</dbReference>
<name>A0A1Z4JSC9_LEPBY</name>
<gene>
    <name evidence="1" type="ORF">NIES2135_64910</name>
</gene>
<reference evidence="1 2" key="1">
    <citation type="submission" date="2017-06" db="EMBL/GenBank/DDBJ databases">
        <title>Genome sequencing of cyanobaciteial culture collection at National Institute for Environmental Studies (NIES).</title>
        <authorList>
            <person name="Hirose Y."/>
            <person name="Shimura Y."/>
            <person name="Fujisawa T."/>
            <person name="Nakamura Y."/>
            <person name="Kawachi M."/>
        </authorList>
    </citation>
    <scope>NUCLEOTIDE SEQUENCE [LARGE SCALE GENOMIC DNA]</scope>
    <source>
        <strain evidence="1 2">NIES-2135</strain>
        <plasmid evidence="2">Plasmid Plasmid2 dna</plasmid>
    </source>
</reference>
<dbReference type="EMBL" id="AP018205">
    <property type="protein sequence ID" value="BAY59614.1"/>
    <property type="molecule type" value="Genomic_DNA"/>
</dbReference>
<dbReference type="Gene3D" id="3.40.50.1820">
    <property type="entry name" value="alpha/beta hydrolase"/>
    <property type="match status" value="1"/>
</dbReference>